<evidence type="ECO:0000256" key="1">
    <source>
        <dbReference type="SAM" id="MobiDB-lite"/>
    </source>
</evidence>
<organism evidence="2 3">
    <name type="scientific">Clitoria ternatea</name>
    <name type="common">Butterfly pea</name>
    <dbReference type="NCBI Taxonomy" id="43366"/>
    <lineage>
        <taxon>Eukaryota</taxon>
        <taxon>Viridiplantae</taxon>
        <taxon>Streptophyta</taxon>
        <taxon>Embryophyta</taxon>
        <taxon>Tracheophyta</taxon>
        <taxon>Spermatophyta</taxon>
        <taxon>Magnoliopsida</taxon>
        <taxon>eudicotyledons</taxon>
        <taxon>Gunneridae</taxon>
        <taxon>Pentapetalae</taxon>
        <taxon>rosids</taxon>
        <taxon>fabids</taxon>
        <taxon>Fabales</taxon>
        <taxon>Fabaceae</taxon>
        <taxon>Papilionoideae</taxon>
        <taxon>50 kb inversion clade</taxon>
        <taxon>NPAAA clade</taxon>
        <taxon>indigoferoid/millettioid clade</taxon>
        <taxon>Phaseoleae</taxon>
        <taxon>Clitoria</taxon>
    </lineage>
</organism>
<evidence type="ECO:0000313" key="2">
    <source>
        <dbReference type="EMBL" id="KAK7284701.1"/>
    </source>
</evidence>
<protein>
    <submittedName>
        <fullName evidence="2">Uncharacterized protein</fullName>
    </submittedName>
</protein>
<dbReference type="EMBL" id="JAYKXN010000005">
    <property type="protein sequence ID" value="KAK7284701.1"/>
    <property type="molecule type" value="Genomic_DNA"/>
</dbReference>
<gene>
    <name evidence="2" type="ORF">RJT34_19452</name>
</gene>
<sequence length="132" mass="15009">MASSTRSMDMKYPFDLSSSYMFLEASGDSEADCDPTTLWEHAYESGRADDDDAQSCSYDDSDESCHADELNGYESLNGDDEDEKKFEAYGTSYCEDDEMEEHHKSSVSDDSDQELMDEMEKNRLFWEACLAS</sequence>
<dbReference type="PANTHER" id="PTHR35726">
    <property type="entry name" value="GLUTAMIC ACID-RICH PROTEIN-LIKE"/>
    <property type="match status" value="1"/>
</dbReference>
<dbReference type="AlphaFoldDB" id="A0AAN9IRC4"/>
<accession>A0AAN9IRC4</accession>
<keyword evidence="3" id="KW-1185">Reference proteome</keyword>
<feature type="region of interest" description="Disordered" evidence="1">
    <location>
        <begin position="48"/>
        <end position="82"/>
    </location>
</feature>
<dbReference type="PANTHER" id="PTHR35726:SF4">
    <property type="entry name" value="GLUTAMIC ACID-RICH PROTEIN-LIKE"/>
    <property type="match status" value="1"/>
</dbReference>
<proteinExistence type="predicted"/>
<reference evidence="2 3" key="1">
    <citation type="submission" date="2024-01" db="EMBL/GenBank/DDBJ databases">
        <title>The genomes of 5 underutilized Papilionoideae crops provide insights into root nodulation and disease resistance.</title>
        <authorList>
            <person name="Yuan L."/>
        </authorList>
    </citation>
    <scope>NUCLEOTIDE SEQUENCE [LARGE SCALE GENOMIC DNA]</scope>
    <source>
        <strain evidence="2">LY-2023</strain>
        <tissue evidence="2">Leaf</tissue>
    </source>
</reference>
<comment type="caution">
    <text evidence="2">The sequence shown here is derived from an EMBL/GenBank/DDBJ whole genome shotgun (WGS) entry which is preliminary data.</text>
</comment>
<dbReference type="Proteomes" id="UP001359559">
    <property type="component" value="Unassembled WGS sequence"/>
</dbReference>
<evidence type="ECO:0000313" key="3">
    <source>
        <dbReference type="Proteomes" id="UP001359559"/>
    </source>
</evidence>
<name>A0AAN9IRC4_CLITE</name>